<proteinExistence type="predicted"/>
<evidence type="ECO:0000313" key="2">
    <source>
        <dbReference type="Proteomes" id="UP000826271"/>
    </source>
</evidence>
<organism evidence="1 2">
    <name type="scientific">Buddleja alternifolia</name>
    <dbReference type="NCBI Taxonomy" id="168488"/>
    <lineage>
        <taxon>Eukaryota</taxon>
        <taxon>Viridiplantae</taxon>
        <taxon>Streptophyta</taxon>
        <taxon>Embryophyta</taxon>
        <taxon>Tracheophyta</taxon>
        <taxon>Spermatophyta</taxon>
        <taxon>Magnoliopsida</taxon>
        <taxon>eudicotyledons</taxon>
        <taxon>Gunneridae</taxon>
        <taxon>Pentapetalae</taxon>
        <taxon>asterids</taxon>
        <taxon>lamiids</taxon>
        <taxon>Lamiales</taxon>
        <taxon>Scrophulariaceae</taxon>
        <taxon>Buddlejeae</taxon>
        <taxon>Buddleja</taxon>
    </lineage>
</organism>
<comment type="caution">
    <text evidence="1">The sequence shown here is derived from an EMBL/GenBank/DDBJ whole genome shotgun (WGS) entry which is preliminary data.</text>
</comment>
<dbReference type="EMBL" id="WHWC01000002">
    <property type="protein sequence ID" value="KAG8387736.1"/>
    <property type="molecule type" value="Genomic_DNA"/>
</dbReference>
<protein>
    <submittedName>
        <fullName evidence="1">Uncharacterized protein</fullName>
    </submittedName>
</protein>
<sequence length="131" mass="14917">MSVDASGMDLHHRDSHGASIGGLMRDEHASWLRCFRGEIRRTLFWNLRCTPFSIAWSVHGIWDEFTLGNGGDMEAVYKNSENGLLQFFKREMGFSPPRIFPRRISASEVLSLSLSLSLSIYLCISSKYLLE</sequence>
<accession>A0AAV6Y4B4</accession>
<gene>
    <name evidence="1" type="ORF">BUALT_Bualt02G0052400</name>
</gene>
<dbReference type="Proteomes" id="UP000826271">
    <property type="component" value="Unassembled WGS sequence"/>
</dbReference>
<keyword evidence="2" id="KW-1185">Reference proteome</keyword>
<dbReference type="AlphaFoldDB" id="A0AAV6Y4B4"/>
<evidence type="ECO:0000313" key="1">
    <source>
        <dbReference type="EMBL" id="KAG8387736.1"/>
    </source>
</evidence>
<reference evidence="1" key="1">
    <citation type="submission" date="2019-10" db="EMBL/GenBank/DDBJ databases">
        <authorList>
            <person name="Zhang R."/>
            <person name="Pan Y."/>
            <person name="Wang J."/>
            <person name="Ma R."/>
            <person name="Yu S."/>
        </authorList>
    </citation>
    <scope>NUCLEOTIDE SEQUENCE</scope>
    <source>
        <strain evidence="1">LA-IB0</strain>
        <tissue evidence="1">Leaf</tissue>
    </source>
</reference>
<name>A0AAV6Y4B4_9LAMI</name>